<dbReference type="GO" id="GO:0006364">
    <property type="term" value="P:rRNA processing"/>
    <property type="evidence" value="ECO:0007669"/>
    <property type="project" value="InterPro"/>
</dbReference>
<feature type="domain" description="U3 small nucleolar RNA-associated protein 15 C-terminal" evidence="1">
    <location>
        <begin position="65"/>
        <end position="162"/>
    </location>
</feature>
<reference evidence="2 3" key="1">
    <citation type="submission" date="2018-11" db="EMBL/GenBank/DDBJ databases">
        <authorList>
            <consortium name="Pathogen Informatics"/>
        </authorList>
    </citation>
    <scope>NUCLEOTIDE SEQUENCE [LARGE SCALE GENOMIC DNA]</scope>
</reference>
<dbReference type="Pfam" id="PF09384">
    <property type="entry name" value="UTP15_C"/>
    <property type="match status" value="1"/>
</dbReference>
<dbReference type="AlphaFoldDB" id="A0A3P7LN67"/>
<sequence length="211" mass="23687">MASNFSGAWRVDKSSGKYMKADSWFAEPTTGSRIGPKDWGFDGKMAPLIHSTTEISRFNLATGGNANLTRMDRILSRFEHSRALSASLCLGRLMAKRGDSSVKNLPSYAFPVAVVRELSRRGTLVAAVSGRTDVQLIRLLRFIRKHAWLPDALPTCVLLYRTITATTWYNRFLVVKEPIVGSCWHDLLFLPAAGQSKGKWLREPTWRETEV</sequence>
<name>A0A3P7LN67_DIBLA</name>
<organism evidence="2 3">
    <name type="scientific">Dibothriocephalus latus</name>
    <name type="common">Fish tapeworm</name>
    <name type="synonym">Diphyllobothrium latum</name>
    <dbReference type="NCBI Taxonomy" id="60516"/>
    <lineage>
        <taxon>Eukaryota</taxon>
        <taxon>Metazoa</taxon>
        <taxon>Spiralia</taxon>
        <taxon>Lophotrochozoa</taxon>
        <taxon>Platyhelminthes</taxon>
        <taxon>Cestoda</taxon>
        <taxon>Eucestoda</taxon>
        <taxon>Diphyllobothriidea</taxon>
        <taxon>Diphyllobothriidae</taxon>
        <taxon>Dibothriocephalus</taxon>
    </lineage>
</organism>
<dbReference type="OrthoDB" id="431715at2759"/>
<dbReference type="Proteomes" id="UP000281553">
    <property type="component" value="Unassembled WGS sequence"/>
</dbReference>
<protein>
    <recommendedName>
        <fullName evidence="1">U3 small nucleolar RNA-associated protein 15 C-terminal domain-containing protein</fullName>
    </recommendedName>
</protein>
<gene>
    <name evidence="2" type="ORF">DILT_LOCUS7219</name>
</gene>
<evidence type="ECO:0000313" key="2">
    <source>
        <dbReference type="EMBL" id="VDN11388.1"/>
    </source>
</evidence>
<accession>A0A3P7LN67</accession>
<evidence type="ECO:0000259" key="1">
    <source>
        <dbReference type="Pfam" id="PF09384"/>
    </source>
</evidence>
<dbReference type="GO" id="GO:0005730">
    <property type="term" value="C:nucleolus"/>
    <property type="evidence" value="ECO:0007669"/>
    <property type="project" value="InterPro"/>
</dbReference>
<proteinExistence type="predicted"/>
<keyword evidence="3" id="KW-1185">Reference proteome</keyword>
<dbReference type="EMBL" id="UYRU01051328">
    <property type="protein sequence ID" value="VDN11388.1"/>
    <property type="molecule type" value="Genomic_DNA"/>
</dbReference>
<dbReference type="InterPro" id="IPR018983">
    <property type="entry name" value="U3_snoRNA-assocProt_15_C"/>
</dbReference>
<evidence type="ECO:0000313" key="3">
    <source>
        <dbReference type="Proteomes" id="UP000281553"/>
    </source>
</evidence>